<organism evidence="7 8">
    <name type="scientific">Nonomuraea fuscirosea</name>
    <dbReference type="NCBI Taxonomy" id="1291556"/>
    <lineage>
        <taxon>Bacteria</taxon>
        <taxon>Bacillati</taxon>
        <taxon>Actinomycetota</taxon>
        <taxon>Actinomycetes</taxon>
        <taxon>Streptosporangiales</taxon>
        <taxon>Streptosporangiaceae</taxon>
        <taxon>Nonomuraea</taxon>
    </lineage>
</organism>
<evidence type="ECO:0000256" key="5">
    <source>
        <dbReference type="ARBA" id="ARBA00022833"/>
    </source>
</evidence>
<dbReference type="CDD" id="cd07729">
    <property type="entry name" value="AHL_lactonase_MBL-fold"/>
    <property type="match status" value="1"/>
</dbReference>
<reference evidence="7 8" key="1">
    <citation type="submission" date="2018-03" db="EMBL/GenBank/DDBJ databases">
        <title>Genomic Encyclopedia of Type Strains, Phase III (KMG-III): the genomes of soil and plant-associated and newly described type strains.</title>
        <authorList>
            <person name="Whitman W."/>
        </authorList>
    </citation>
    <scope>NUCLEOTIDE SEQUENCE [LARGE SCALE GENOMIC DNA]</scope>
    <source>
        <strain evidence="7 8">CGMCC 4.7104</strain>
    </source>
</reference>
<keyword evidence="4 7" id="KW-0378">Hydrolase</keyword>
<dbReference type="SMART" id="SM00849">
    <property type="entry name" value="Lactamase_B"/>
    <property type="match status" value="1"/>
</dbReference>
<keyword evidence="8" id="KW-1185">Reference proteome</keyword>
<comment type="similarity">
    <text evidence="2">Belongs to the metallo-beta-lactamase superfamily.</text>
</comment>
<accession>A0A2T0N5X4</accession>
<feature type="domain" description="Metallo-beta-lactamase" evidence="6">
    <location>
        <begin position="41"/>
        <end position="243"/>
    </location>
</feature>
<evidence type="ECO:0000259" key="6">
    <source>
        <dbReference type="SMART" id="SM00849"/>
    </source>
</evidence>
<protein>
    <submittedName>
        <fullName evidence="7">Glyoxylase-like metal-dependent hydrolase (Beta-lactamase superfamily II)</fullName>
    </submittedName>
</protein>
<dbReference type="InterPro" id="IPR036866">
    <property type="entry name" value="RibonucZ/Hydroxyglut_hydro"/>
</dbReference>
<comment type="cofactor">
    <cofactor evidence="1">
        <name>Zn(2+)</name>
        <dbReference type="ChEBI" id="CHEBI:29105"/>
    </cofactor>
</comment>
<dbReference type="GO" id="GO:0016787">
    <property type="term" value="F:hydrolase activity"/>
    <property type="evidence" value="ECO:0007669"/>
    <property type="project" value="UniProtKB-KW"/>
</dbReference>
<dbReference type="Gene3D" id="3.60.15.10">
    <property type="entry name" value="Ribonuclease Z/Hydroxyacylglutathione hydrolase-like"/>
    <property type="match status" value="1"/>
</dbReference>
<evidence type="ECO:0000256" key="2">
    <source>
        <dbReference type="ARBA" id="ARBA00007749"/>
    </source>
</evidence>
<evidence type="ECO:0000313" key="8">
    <source>
        <dbReference type="Proteomes" id="UP000238312"/>
    </source>
</evidence>
<dbReference type="InterPro" id="IPR001279">
    <property type="entry name" value="Metallo-B-lactamas"/>
</dbReference>
<dbReference type="GO" id="GO:0046872">
    <property type="term" value="F:metal ion binding"/>
    <property type="evidence" value="ECO:0007669"/>
    <property type="project" value="UniProtKB-KW"/>
</dbReference>
<sequence length="265" mass="29056">MSGPATYEVLAIRYATRATSRAQTFLNHHLYGEPDTPIDMDFYLWVARNEQRTVIVDTGYSAASKGHRAPREDLSAPVEALAALGVLPEDSPQVIVTHAHYDHIGNLHAFPSSEVILARAEFEFWTGPYAGRRQFSYTTEPEELEHLRQVRDEDRATLIDGATQIAPGIEVIPVGGHTPGQVVVQVATESGQAVLASDAVHFYEEVELDRPFTYLTDLTGTYRAYDLLREMTQAPGSALVAGHDAGVMTRFPLLPGAGEQVVRVG</sequence>
<evidence type="ECO:0000256" key="4">
    <source>
        <dbReference type="ARBA" id="ARBA00022801"/>
    </source>
</evidence>
<evidence type="ECO:0000313" key="7">
    <source>
        <dbReference type="EMBL" id="PRX67764.1"/>
    </source>
</evidence>
<keyword evidence="5" id="KW-0862">Zinc</keyword>
<dbReference type="OrthoDB" id="5177904at2"/>
<dbReference type="SUPFAM" id="SSF56281">
    <property type="entry name" value="Metallo-hydrolase/oxidoreductase"/>
    <property type="match status" value="1"/>
</dbReference>
<dbReference type="Proteomes" id="UP000238312">
    <property type="component" value="Unassembled WGS sequence"/>
</dbReference>
<dbReference type="PANTHER" id="PTHR42978:SF7">
    <property type="entry name" value="METALLO-HYDROLASE RV2300C-RELATED"/>
    <property type="match status" value="1"/>
</dbReference>
<name>A0A2T0N5X4_9ACTN</name>
<dbReference type="RefSeq" id="WP_106238127.1">
    <property type="nucleotide sequence ID" value="NZ_PVNG01000004.1"/>
</dbReference>
<dbReference type="Pfam" id="PF00753">
    <property type="entry name" value="Lactamase_B"/>
    <property type="match status" value="1"/>
</dbReference>
<proteinExistence type="inferred from homology"/>
<evidence type="ECO:0000256" key="3">
    <source>
        <dbReference type="ARBA" id="ARBA00022723"/>
    </source>
</evidence>
<evidence type="ECO:0000256" key="1">
    <source>
        <dbReference type="ARBA" id="ARBA00001947"/>
    </source>
</evidence>
<keyword evidence="3" id="KW-0479">Metal-binding</keyword>
<dbReference type="PANTHER" id="PTHR42978">
    <property type="entry name" value="QUORUM-QUENCHING LACTONASE YTNP-RELATED-RELATED"/>
    <property type="match status" value="1"/>
</dbReference>
<dbReference type="EMBL" id="PVNG01000004">
    <property type="protein sequence ID" value="PRX67764.1"/>
    <property type="molecule type" value="Genomic_DNA"/>
</dbReference>
<dbReference type="AlphaFoldDB" id="A0A2T0N5X4"/>
<dbReference type="InterPro" id="IPR051013">
    <property type="entry name" value="MBL_superfamily_lactonases"/>
</dbReference>
<gene>
    <name evidence="7" type="ORF">B0I32_104521</name>
</gene>
<comment type="caution">
    <text evidence="7">The sequence shown here is derived from an EMBL/GenBank/DDBJ whole genome shotgun (WGS) entry which is preliminary data.</text>
</comment>